<reference evidence="11 12" key="1">
    <citation type="journal article" date="2007" name="Nature">
        <title>Evolution of genes and genomes on the Drosophila phylogeny.</title>
        <authorList>
            <consortium name="Drosophila 12 Genomes Consortium"/>
            <person name="Clark A.G."/>
            <person name="Eisen M.B."/>
            <person name="Smith D.R."/>
            <person name="Bergman C.M."/>
            <person name="Oliver B."/>
            <person name="Markow T.A."/>
            <person name="Kaufman T.C."/>
            <person name="Kellis M."/>
            <person name="Gelbart W."/>
            <person name="Iyer V.N."/>
            <person name="Pollard D.A."/>
            <person name="Sackton T.B."/>
            <person name="Larracuente A.M."/>
            <person name="Singh N.D."/>
            <person name="Abad J.P."/>
            <person name="Abt D.N."/>
            <person name="Adryan B."/>
            <person name="Aguade M."/>
            <person name="Akashi H."/>
            <person name="Anderson W.W."/>
            <person name="Aquadro C.F."/>
            <person name="Ardell D.H."/>
            <person name="Arguello R."/>
            <person name="Artieri C.G."/>
            <person name="Barbash D.A."/>
            <person name="Barker D."/>
            <person name="Barsanti P."/>
            <person name="Batterham P."/>
            <person name="Batzoglou S."/>
            <person name="Begun D."/>
            <person name="Bhutkar A."/>
            <person name="Blanco E."/>
            <person name="Bosak S.A."/>
            <person name="Bradley R.K."/>
            <person name="Brand A.D."/>
            <person name="Brent M.R."/>
            <person name="Brooks A.N."/>
            <person name="Brown R.H."/>
            <person name="Butlin R.K."/>
            <person name="Caggese C."/>
            <person name="Calvi B.R."/>
            <person name="Bernardo de Carvalho A."/>
            <person name="Caspi A."/>
            <person name="Castrezana S."/>
            <person name="Celniker S.E."/>
            <person name="Chang J.L."/>
            <person name="Chapple C."/>
            <person name="Chatterji S."/>
            <person name="Chinwalla A."/>
            <person name="Civetta A."/>
            <person name="Clifton S.W."/>
            <person name="Comeron J.M."/>
            <person name="Costello J.C."/>
            <person name="Coyne J.A."/>
            <person name="Daub J."/>
            <person name="David R.G."/>
            <person name="Delcher A.L."/>
            <person name="Delehaunty K."/>
            <person name="Do C.B."/>
            <person name="Ebling H."/>
            <person name="Edwards K."/>
            <person name="Eickbush T."/>
            <person name="Evans J.D."/>
            <person name="Filipski A."/>
            <person name="Findeiss S."/>
            <person name="Freyhult E."/>
            <person name="Fulton L."/>
            <person name="Fulton R."/>
            <person name="Garcia A.C."/>
            <person name="Gardiner A."/>
            <person name="Garfield D.A."/>
            <person name="Garvin B.E."/>
            <person name="Gibson G."/>
            <person name="Gilbert D."/>
            <person name="Gnerre S."/>
            <person name="Godfrey J."/>
            <person name="Good R."/>
            <person name="Gotea V."/>
            <person name="Gravely B."/>
            <person name="Greenberg A.J."/>
            <person name="Griffiths-Jones S."/>
            <person name="Gross S."/>
            <person name="Guigo R."/>
            <person name="Gustafson E.A."/>
            <person name="Haerty W."/>
            <person name="Hahn M.W."/>
            <person name="Halligan D.L."/>
            <person name="Halpern A.L."/>
            <person name="Halter G.M."/>
            <person name="Han M.V."/>
            <person name="Heger A."/>
            <person name="Hillier L."/>
            <person name="Hinrichs A.S."/>
            <person name="Holmes I."/>
            <person name="Hoskins R.A."/>
            <person name="Hubisz M.J."/>
            <person name="Hultmark D."/>
            <person name="Huntley M.A."/>
            <person name="Jaffe D.B."/>
            <person name="Jagadeeshan S."/>
            <person name="Jeck W.R."/>
            <person name="Johnson J."/>
            <person name="Jones C.D."/>
            <person name="Jordan W.C."/>
            <person name="Karpen G.H."/>
            <person name="Kataoka E."/>
            <person name="Keightley P.D."/>
            <person name="Kheradpour P."/>
            <person name="Kirkness E.F."/>
            <person name="Koerich L.B."/>
            <person name="Kristiansen K."/>
            <person name="Kudrna D."/>
            <person name="Kulathinal R.J."/>
            <person name="Kumar S."/>
            <person name="Kwok R."/>
            <person name="Lander E."/>
            <person name="Langley C.H."/>
            <person name="Lapoint R."/>
            <person name="Lazzaro B.P."/>
            <person name="Lee S.J."/>
            <person name="Levesque L."/>
            <person name="Li R."/>
            <person name="Lin C.F."/>
            <person name="Lin M.F."/>
            <person name="Lindblad-Toh K."/>
            <person name="Llopart A."/>
            <person name="Long M."/>
            <person name="Low L."/>
            <person name="Lozovsky E."/>
            <person name="Lu J."/>
            <person name="Luo M."/>
            <person name="Machado C.A."/>
            <person name="Makalowski W."/>
            <person name="Marzo M."/>
            <person name="Matsuda M."/>
            <person name="Matzkin L."/>
            <person name="McAllister B."/>
            <person name="McBride C.S."/>
            <person name="McKernan B."/>
            <person name="McKernan K."/>
            <person name="Mendez-Lago M."/>
            <person name="Minx P."/>
            <person name="Mollenhauer M.U."/>
            <person name="Montooth K."/>
            <person name="Mount S.M."/>
            <person name="Mu X."/>
            <person name="Myers E."/>
            <person name="Negre B."/>
            <person name="Newfeld S."/>
            <person name="Nielsen R."/>
            <person name="Noor M.A."/>
            <person name="O'Grady P."/>
            <person name="Pachter L."/>
            <person name="Papaceit M."/>
            <person name="Parisi M.J."/>
            <person name="Parisi M."/>
            <person name="Parts L."/>
            <person name="Pedersen J.S."/>
            <person name="Pesole G."/>
            <person name="Phillippy A.M."/>
            <person name="Ponting C.P."/>
            <person name="Pop M."/>
            <person name="Porcelli D."/>
            <person name="Powell J.R."/>
            <person name="Prohaska S."/>
            <person name="Pruitt K."/>
            <person name="Puig M."/>
            <person name="Quesneville H."/>
            <person name="Ram K.R."/>
            <person name="Rand D."/>
            <person name="Rasmussen M.D."/>
            <person name="Reed L.K."/>
            <person name="Reenan R."/>
            <person name="Reily A."/>
            <person name="Remington K.A."/>
            <person name="Rieger T.T."/>
            <person name="Ritchie M.G."/>
            <person name="Robin C."/>
            <person name="Rogers Y.H."/>
            <person name="Rohde C."/>
            <person name="Rozas J."/>
            <person name="Rubenfield M.J."/>
            <person name="Ruiz A."/>
            <person name="Russo S."/>
            <person name="Salzberg S.L."/>
            <person name="Sanchez-Gracia A."/>
            <person name="Saranga D.J."/>
            <person name="Sato H."/>
            <person name="Schaeffer S.W."/>
            <person name="Schatz M.C."/>
            <person name="Schlenke T."/>
            <person name="Schwartz R."/>
            <person name="Segarra C."/>
            <person name="Singh R.S."/>
            <person name="Sirot L."/>
            <person name="Sirota M."/>
            <person name="Sisneros N.B."/>
            <person name="Smith C.D."/>
            <person name="Smith T.F."/>
            <person name="Spieth J."/>
            <person name="Stage D.E."/>
            <person name="Stark A."/>
            <person name="Stephan W."/>
            <person name="Strausberg R.L."/>
            <person name="Strempel S."/>
            <person name="Sturgill D."/>
            <person name="Sutton G."/>
            <person name="Sutton G.G."/>
            <person name="Tao W."/>
            <person name="Teichmann S."/>
            <person name="Tobari Y.N."/>
            <person name="Tomimura Y."/>
            <person name="Tsolas J.M."/>
            <person name="Valente V.L."/>
            <person name="Venter E."/>
            <person name="Venter J.C."/>
            <person name="Vicario S."/>
            <person name="Vieira F.G."/>
            <person name="Vilella A.J."/>
            <person name="Villasante A."/>
            <person name="Walenz B."/>
            <person name="Wang J."/>
            <person name="Wasserman M."/>
            <person name="Watts T."/>
            <person name="Wilson D."/>
            <person name="Wilson R.K."/>
            <person name="Wing R.A."/>
            <person name="Wolfner M.F."/>
            <person name="Wong A."/>
            <person name="Wong G.K."/>
            <person name="Wu C.I."/>
            <person name="Wu G."/>
            <person name="Yamamoto D."/>
            <person name="Yang H.P."/>
            <person name="Yang S.P."/>
            <person name="Yorke J.A."/>
            <person name="Yoshida K."/>
            <person name="Zdobnov E."/>
            <person name="Zhang P."/>
            <person name="Zhang Y."/>
            <person name="Zimin A.V."/>
            <person name="Baldwin J."/>
            <person name="Abdouelleil A."/>
            <person name="Abdulkadir J."/>
            <person name="Abebe A."/>
            <person name="Abera B."/>
            <person name="Abreu J."/>
            <person name="Acer S.C."/>
            <person name="Aftuck L."/>
            <person name="Alexander A."/>
            <person name="An P."/>
            <person name="Anderson E."/>
            <person name="Anderson S."/>
            <person name="Arachi H."/>
            <person name="Azer M."/>
            <person name="Bachantsang P."/>
            <person name="Barry A."/>
            <person name="Bayul T."/>
            <person name="Berlin A."/>
            <person name="Bessette D."/>
            <person name="Bloom T."/>
            <person name="Blye J."/>
            <person name="Boguslavskiy L."/>
            <person name="Bonnet C."/>
            <person name="Boukhgalter B."/>
            <person name="Bourzgui I."/>
            <person name="Brown A."/>
            <person name="Cahill P."/>
            <person name="Channer S."/>
            <person name="Cheshatsang Y."/>
            <person name="Chuda L."/>
            <person name="Citroen M."/>
            <person name="Collymore A."/>
            <person name="Cooke P."/>
            <person name="Costello M."/>
            <person name="D'Aco K."/>
            <person name="Daza R."/>
            <person name="De Haan G."/>
            <person name="DeGray S."/>
            <person name="DeMaso C."/>
            <person name="Dhargay N."/>
            <person name="Dooley K."/>
            <person name="Dooley E."/>
            <person name="Doricent M."/>
            <person name="Dorje P."/>
            <person name="Dorjee K."/>
            <person name="Dupes A."/>
            <person name="Elong R."/>
            <person name="Falk J."/>
            <person name="Farina A."/>
            <person name="Faro S."/>
            <person name="Ferguson D."/>
            <person name="Fisher S."/>
            <person name="Foley C.D."/>
            <person name="Franke A."/>
            <person name="Friedrich D."/>
            <person name="Gadbois L."/>
            <person name="Gearin G."/>
            <person name="Gearin C.R."/>
            <person name="Giannoukos G."/>
            <person name="Goode T."/>
            <person name="Graham J."/>
            <person name="Grandbois E."/>
            <person name="Grewal S."/>
            <person name="Gyaltsen K."/>
            <person name="Hafez N."/>
            <person name="Hagos B."/>
            <person name="Hall J."/>
            <person name="Henson C."/>
            <person name="Hollinger A."/>
            <person name="Honan T."/>
            <person name="Huard M.D."/>
            <person name="Hughes L."/>
            <person name="Hurhula B."/>
            <person name="Husby M.E."/>
            <person name="Kamat A."/>
            <person name="Kanga B."/>
            <person name="Kashin S."/>
            <person name="Khazanovich D."/>
            <person name="Kisner P."/>
            <person name="Lance K."/>
            <person name="Lara M."/>
            <person name="Lee W."/>
            <person name="Lennon N."/>
            <person name="Letendre F."/>
            <person name="LeVine R."/>
            <person name="Lipovsky A."/>
            <person name="Liu X."/>
            <person name="Liu J."/>
            <person name="Liu S."/>
            <person name="Lokyitsang T."/>
            <person name="Lokyitsang Y."/>
            <person name="Lubonja R."/>
            <person name="Lui A."/>
            <person name="MacDonald P."/>
            <person name="Magnisalis V."/>
            <person name="Maru K."/>
            <person name="Matthews C."/>
            <person name="McCusker W."/>
            <person name="McDonough S."/>
            <person name="Mehta T."/>
            <person name="Meldrim J."/>
            <person name="Meneus L."/>
            <person name="Mihai O."/>
            <person name="Mihalev A."/>
            <person name="Mihova T."/>
            <person name="Mittelman R."/>
            <person name="Mlenga V."/>
            <person name="Montmayeur A."/>
            <person name="Mulrain L."/>
            <person name="Navidi A."/>
            <person name="Naylor J."/>
            <person name="Negash T."/>
            <person name="Nguyen T."/>
            <person name="Nguyen N."/>
            <person name="Nicol R."/>
            <person name="Norbu C."/>
            <person name="Norbu N."/>
            <person name="Novod N."/>
            <person name="O'Neill B."/>
            <person name="Osman S."/>
            <person name="Markiewicz E."/>
            <person name="Oyono O.L."/>
            <person name="Patti C."/>
            <person name="Phunkhang P."/>
            <person name="Pierre F."/>
            <person name="Priest M."/>
            <person name="Raghuraman S."/>
            <person name="Rege F."/>
            <person name="Reyes R."/>
            <person name="Rise C."/>
            <person name="Rogov P."/>
            <person name="Ross K."/>
            <person name="Ryan E."/>
            <person name="Settipalli S."/>
            <person name="Shea T."/>
            <person name="Sherpa N."/>
            <person name="Shi L."/>
            <person name="Shih D."/>
            <person name="Sparrow T."/>
            <person name="Spaulding J."/>
            <person name="Stalker J."/>
            <person name="Stange-Thomann N."/>
            <person name="Stavropoulos S."/>
            <person name="Stone C."/>
            <person name="Strader C."/>
            <person name="Tesfaye S."/>
            <person name="Thomson T."/>
            <person name="Thoulutsang Y."/>
            <person name="Thoulutsang D."/>
            <person name="Topham K."/>
            <person name="Topping I."/>
            <person name="Tsamla T."/>
            <person name="Vassiliev H."/>
            <person name="Vo A."/>
            <person name="Wangchuk T."/>
            <person name="Wangdi T."/>
            <person name="Weiand M."/>
            <person name="Wilkinson J."/>
            <person name="Wilson A."/>
            <person name="Yadav S."/>
            <person name="Young G."/>
            <person name="Yu Q."/>
            <person name="Zembek L."/>
            <person name="Zhong D."/>
            <person name="Zimmer A."/>
            <person name="Zwirko Z."/>
            <person name="Jaffe D.B."/>
            <person name="Alvarez P."/>
            <person name="Brockman W."/>
            <person name="Butler J."/>
            <person name="Chin C."/>
            <person name="Gnerre S."/>
            <person name="Grabherr M."/>
            <person name="Kleber M."/>
            <person name="Mauceli E."/>
            <person name="MacCallum I."/>
        </authorList>
    </citation>
    <scope>NUCLEOTIDE SEQUENCE [LARGE SCALE GENOMIC DNA]</scope>
    <source>
        <strain evidence="12">Tucson 15010-1051.87</strain>
    </source>
</reference>
<name>B4LPQ3_DROVI</name>
<dbReference type="SUPFAM" id="SSF103473">
    <property type="entry name" value="MFS general substrate transporter"/>
    <property type="match status" value="1"/>
</dbReference>
<gene>
    <name evidence="11" type="primary">Dvir\GJ20943</name>
    <name evidence="11" type="ORF">Dvir_GJ20943</name>
</gene>
<dbReference type="EMBL" id="CH940648">
    <property type="protein sequence ID" value="EDW60291.1"/>
    <property type="molecule type" value="Genomic_DNA"/>
</dbReference>
<feature type="transmembrane region" description="Helical" evidence="9">
    <location>
        <begin position="242"/>
        <end position="264"/>
    </location>
</feature>
<dbReference type="InParanoid" id="B4LPQ3"/>
<dbReference type="PROSITE" id="PS00217">
    <property type="entry name" value="SUGAR_TRANSPORT_2"/>
    <property type="match status" value="1"/>
</dbReference>
<dbReference type="OrthoDB" id="6612291at2759"/>
<dbReference type="InterPro" id="IPR003663">
    <property type="entry name" value="Sugar/inositol_transpt"/>
</dbReference>
<dbReference type="GO" id="GO:0005886">
    <property type="term" value="C:plasma membrane"/>
    <property type="evidence" value="ECO:0007669"/>
    <property type="project" value="UniProtKB-SubCell"/>
</dbReference>
<dbReference type="FunCoup" id="B4LPQ3">
    <property type="interactions" value="18"/>
</dbReference>
<dbReference type="InterPro" id="IPR005828">
    <property type="entry name" value="MFS_sugar_transport-like"/>
</dbReference>
<evidence type="ECO:0000259" key="10">
    <source>
        <dbReference type="PROSITE" id="PS50850"/>
    </source>
</evidence>
<feature type="transmembrane region" description="Helical" evidence="9">
    <location>
        <begin position="7"/>
        <end position="26"/>
    </location>
</feature>
<dbReference type="GO" id="GO:0051119">
    <property type="term" value="F:sugar transmembrane transporter activity"/>
    <property type="evidence" value="ECO:0007669"/>
    <property type="project" value="InterPro"/>
</dbReference>
<evidence type="ECO:0000256" key="5">
    <source>
        <dbReference type="ARBA" id="ARBA00023136"/>
    </source>
</evidence>
<dbReference type="Pfam" id="PF00083">
    <property type="entry name" value="Sugar_tr"/>
    <property type="match status" value="1"/>
</dbReference>
<comment type="similarity">
    <text evidence="7">Belongs to the major facilitator superfamily. Sugar transporter (TC 2.A.1.1) family. Trehalose transporter subfamily.</text>
</comment>
<feature type="transmembrane region" description="Helical" evidence="9">
    <location>
        <begin position="49"/>
        <end position="71"/>
    </location>
</feature>
<dbReference type="KEGG" id="dvi:6626727"/>
<dbReference type="PANTHER" id="PTHR48021:SF1">
    <property type="entry name" value="GH07001P-RELATED"/>
    <property type="match status" value="1"/>
</dbReference>
<dbReference type="PROSITE" id="PS50850">
    <property type="entry name" value="MFS"/>
    <property type="match status" value="1"/>
</dbReference>
<evidence type="ECO:0000256" key="3">
    <source>
        <dbReference type="ARBA" id="ARBA00022692"/>
    </source>
</evidence>
<dbReference type="CDD" id="cd17358">
    <property type="entry name" value="MFS_GLUT6_8_Class3_like"/>
    <property type="match status" value="1"/>
</dbReference>
<feature type="transmembrane region" description="Helical" evidence="9">
    <location>
        <begin position="372"/>
        <end position="396"/>
    </location>
</feature>
<keyword evidence="5 9" id="KW-0472">Membrane</keyword>
<evidence type="ECO:0000256" key="2">
    <source>
        <dbReference type="ARBA" id="ARBA00022475"/>
    </source>
</evidence>
<keyword evidence="8" id="KW-0813">Transport</keyword>
<dbReference type="InterPro" id="IPR050549">
    <property type="entry name" value="MFS_Trehalose_Transporter"/>
</dbReference>
<dbReference type="Proteomes" id="UP000008792">
    <property type="component" value="Unassembled WGS sequence"/>
</dbReference>
<keyword evidence="6" id="KW-0325">Glycoprotein</keyword>
<evidence type="ECO:0000256" key="1">
    <source>
        <dbReference type="ARBA" id="ARBA00004651"/>
    </source>
</evidence>
<dbReference type="eggNOG" id="KOG0254">
    <property type="taxonomic scope" value="Eukaryota"/>
</dbReference>
<keyword evidence="4 9" id="KW-1133">Transmembrane helix</keyword>
<dbReference type="NCBIfam" id="TIGR00879">
    <property type="entry name" value="SP"/>
    <property type="match status" value="1"/>
</dbReference>
<feature type="transmembrane region" description="Helical" evidence="9">
    <location>
        <begin position="306"/>
        <end position="328"/>
    </location>
</feature>
<feature type="transmembrane region" description="Helical" evidence="9">
    <location>
        <begin position="276"/>
        <end position="299"/>
    </location>
</feature>
<dbReference type="HOGENOM" id="CLU_001265_30_5_1"/>
<evidence type="ECO:0000256" key="9">
    <source>
        <dbReference type="SAM" id="Phobius"/>
    </source>
</evidence>
<dbReference type="PhylomeDB" id="B4LPQ3"/>
<feature type="domain" description="Major facilitator superfamily (MFS) profile" evidence="10">
    <location>
        <begin position="9"/>
        <end position="427"/>
    </location>
</feature>
<dbReference type="InterPro" id="IPR044775">
    <property type="entry name" value="MFS_ERD6/Tret1-like"/>
</dbReference>
<dbReference type="InterPro" id="IPR036259">
    <property type="entry name" value="MFS_trans_sf"/>
</dbReference>
<keyword evidence="2" id="KW-1003">Cell membrane</keyword>
<evidence type="ECO:0000256" key="6">
    <source>
        <dbReference type="ARBA" id="ARBA00023180"/>
    </source>
</evidence>
<evidence type="ECO:0000256" key="7">
    <source>
        <dbReference type="ARBA" id="ARBA00024348"/>
    </source>
</evidence>
<evidence type="ECO:0000256" key="4">
    <source>
        <dbReference type="ARBA" id="ARBA00022989"/>
    </source>
</evidence>
<dbReference type="InterPro" id="IPR020846">
    <property type="entry name" value="MFS_dom"/>
</dbReference>
<keyword evidence="3 9" id="KW-0812">Transmembrane</keyword>
<feature type="transmembrane region" description="Helical" evidence="9">
    <location>
        <begin position="164"/>
        <end position="182"/>
    </location>
</feature>
<sequence length="439" mass="48112">MGWVKQWLAGLSACFSGFLLGAYIGWSGPMEKPILNGEAYSFSPSIEDWSWACAMFTLGAACMCIPTGILVRAFGRKLIMMIMLIPGLLGWGLIIEARHTAMLYAGRFILGVCAGGYCVVTPMYTTEIAEVKVRGIMGCFFQLMLVHGILFSFIVGALLKPLPVNIVIGTLPIIWFIFIIWLPESPVYLVQVGKPERAMKVLKSLRKTDADISSEMAAFEAGSKKEIMVKDAMVRKTTLRGLIIAVLLMMLQQFTGINGIVFYVTGIFEKAGTGLSPSTCTIITGCVQLAMTFVATLIIDRVGRKVLLLISAFLMLIANLTMGFYFKYLTDKNIGWLSILAIAVFFIGFALGFGPICWLVMAELFAEDVKPICASIVGTSGWLFAFVVAKVFPILVKEFGSAVAFWVFAFFSIVACVFIIFFVPETKGKTLDEIQGLLS</sequence>
<keyword evidence="12" id="KW-1185">Reference proteome</keyword>
<feature type="transmembrane region" description="Helical" evidence="9">
    <location>
        <begin position="136"/>
        <end position="158"/>
    </location>
</feature>
<proteinExistence type="inferred from homology"/>
<dbReference type="PRINTS" id="PR00171">
    <property type="entry name" value="SUGRTRNSPORT"/>
</dbReference>
<dbReference type="AlphaFoldDB" id="B4LPQ3"/>
<feature type="transmembrane region" description="Helical" evidence="9">
    <location>
        <begin position="334"/>
        <end position="360"/>
    </location>
</feature>
<dbReference type="InterPro" id="IPR005829">
    <property type="entry name" value="Sugar_transporter_CS"/>
</dbReference>
<dbReference type="Gene3D" id="1.20.1250.20">
    <property type="entry name" value="MFS general substrate transporter like domains"/>
    <property type="match status" value="1"/>
</dbReference>
<evidence type="ECO:0000313" key="12">
    <source>
        <dbReference type="Proteomes" id="UP000008792"/>
    </source>
</evidence>
<feature type="transmembrane region" description="Helical" evidence="9">
    <location>
        <begin position="101"/>
        <end position="124"/>
    </location>
</feature>
<accession>B4LPQ3</accession>
<feature type="transmembrane region" description="Helical" evidence="9">
    <location>
        <begin position="402"/>
        <end position="423"/>
    </location>
</feature>
<comment type="subcellular location">
    <subcellularLocation>
        <location evidence="1">Cell membrane</location>
        <topology evidence="1">Multi-pass membrane protein</topology>
    </subcellularLocation>
</comment>
<organism evidence="11 12">
    <name type="scientific">Drosophila virilis</name>
    <name type="common">Fruit fly</name>
    <dbReference type="NCBI Taxonomy" id="7244"/>
    <lineage>
        <taxon>Eukaryota</taxon>
        <taxon>Metazoa</taxon>
        <taxon>Ecdysozoa</taxon>
        <taxon>Arthropoda</taxon>
        <taxon>Hexapoda</taxon>
        <taxon>Insecta</taxon>
        <taxon>Pterygota</taxon>
        <taxon>Neoptera</taxon>
        <taxon>Endopterygota</taxon>
        <taxon>Diptera</taxon>
        <taxon>Brachycera</taxon>
        <taxon>Muscomorpha</taxon>
        <taxon>Ephydroidea</taxon>
        <taxon>Drosophilidae</taxon>
        <taxon>Drosophila</taxon>
    </lineage>
</organism>
<evidence type="ECO:0000313" key="11">
    <source>
        <dbReference type="EMBL" id="EDW60291.1"/>
    </source>
</evidence>
<feature type="transmembrane region" description="Helical" evidence="9">
    <location>
        <begin position="78"/>
        <end position="95"/>
    </location>
</feature>
<evidence type="ECO:0000256" key="8">
    <source>
        <dbReference type="RuleBase" id="RU003346"/>
    </source>
</evidence>
<dbReference type="OMA" id="IFGWDVG"/>
<protein>
    <recommendedName>
        <fullName evidence="10">Major facilitator superfamily (MFS) profile domain-containing protein</fullName>
    </recommendedName>
</protein>
<dbReference type="FunFam" id="1.20.1250.20:FF:000055">
    <property type="entry name" value="Facilitated trehalose transporter Tret1-2 homolog"/>
    <property type="match status" value="1"/>
</dbReference>
<dbReference type="PANTHER" id="PTHR48021">
    <property type="match status" value="1"/>
</dbReference>